<evidence type="ECO:0000313" key="2">
    <source>
        <dbReference type="Proteomes" id="UP000289200"/>
    </source>
</evidence>
<reference evidence="2" key="1">
    <citation type="submission" date="2018-10" db="EMBL/GenBank/DDBJ databases">
        <authorList>
            <person name="Peiro R."/>
            <person name="Begona"/>
            <person name="Cbmso G."/>
            <person name="Lopez M."/>
            <person name="Gonzalez S."/>
            <person name="Sacristan E."/>
            <person name="Castillo E."/>
        </authorList>
    </citation>
    <scope>NUCLEOTIDE SEQUENCE [LARGE SCALE GENOMIC DNA]</scope>
</reference>
<name>A0A3S4AZQ9_9BRAD</name>
<organism evidence="1 2">
    <name type="scientific">Rhodoplanes serenus</name>
    <dbReference type="NCBI Taxonomy" id="200615"/>
    <lineage>
        <taxon>Bacteria</taxon>
        <taxon>Pseudomonadati</taxon>
        <taxon>Pseudomonadota</taxon>
        <taxon>Alphaproteobacteria</taxon>
        <taxon>Hyphomicrobiales</taxon>
        <taxon>Nitrobacteraceae</taxon>
        <taxon>Rhodoplanes</taxon>
    </lineage>
</organism>
<dbReference type="EMBL" id="UWOC01000110">
    <property type="protein sequence ID" value="VCU08130.1"/>
    <property type="molecule type" value="Genomic_DNA"/>
</dbReference>
<evidence type="ECO:0000313" key="1">
    <source>
        <dbReference type="EMBL" id="VCU08130.1"/>
    </source>
</evidence>
<sequence>MNAFVRRFVMHYGIYRRYPLARIDALRNAWRIARA</sequence>
<dbReference type="AlphaFoldDB" id="A0A3S4AZQ9"/>
<proteinExistence type="predicted"/>
<protein>
    <submittedName>
        <fullName evidence="1">Uncharacterized protein</fullName>
    </submittedName>
</protein>
<keyword evidence="2" id="KW-1185">Reference proteome</keyword>
<dbReference type="Proteomes" id="UP000289200">
    <property type="component" value="Unassembled WGS sequence"/>
</dbReference>
<accession>A0A3S4AZQ9</accession>
<comment type="caution">
    <text evidence="1">The sequence shown here is derived from an EMBL/GenBank/DDBJ whole genome shotgun (WGS) entry which is preliminary data.</text>
</comment>
<gene>
    <name evidence="1" type="ORF">RHODGE_RHODGE_01264</name>
</gene>